<dbReference type="GO" id="GO:0017001">
    <property type="term" value="P:antibiotic catabolic process"/>
    <property type="evidence" value="ECO:0007669"/>
    <property type="project" value="UniProtKB-ARBA"/>
</dbReference>
<protein>
    <submittedName>
        <fullName evidence="4">Putative sulfatase</fullName>
    </submittedName>
</protein>
<dbReference type="SMART" id="SM00849">
    <property type="entry name" value="Lactamase_B"/>
    <property type="match status" value="1"/>
</dbReference>
<evidence type="ECO:0000313" key="5">
    <source>
        <dbReference type="Proteomes" id="UP000295341"/>
    </source>
</evidence>
<evidence type="ECO:0000256" key="1">
    <source>
        <dbReference type="ARBA" id="ARBA00005250"/>
    </source>
</evidence>
<dbReference type="InterPro" id="IPR036866">
    <property type="entry name" value="RibonucZ/Hydroxyglut_hydro"/>
</dbReference>
<dbReference type="RefSeq" id="WP_133882939.1">
    <property type="nucleotide sequence ID" value="NZ_MWIN01000007.1"/>
</dbReference>
<dbReference type="Proteomes" id="UP000295341">
    <property type="component" value="Unassembled WGS sequence"/>
</dbReference>
<comment type="similarity">
    <text evidence="1">Belongs to the metallo-beta-lactamase superfamily. Class-B beta-lactamase family.</text>
</comment>
<accession>A0A4S3K7D2</accession>
<dbReference type="InterPro" id="IPR030811">
    <property type="entry name" value="SoxH-rel_PQQ_1"/>
</dbReference>
<comment type="caution">
    <text evidence="4">The sequence shown here is derived from an EMBL/GenBank/DDBJ whole genome shotgun (WGS) entry which is preliminary data.</text>
</comment>
<dbReference type="EMBL" id="SOBT01000010">
    <property type="protein sequence ID" value="TDU26773.1"/>
    <property type="molecule type" value="Genomic_DNA"/>
</dbReference>
<dbReference type="InterPro" id="IPR001279">
    <property type="entry name" value="Metallo-B-lactamas"/>
</dbReference>
<dbReference type="InterPro" id="IPR050855">
    <property type="entry name" value="NDM-1-like"/>
</dbReference>
<dbReference type="OrthoDB" id="9769598at2"/>
<dbReference type="AlphaFoldDB" id="A0A4S3K7D2"/>
<dbReference type="PANTHER" id="PTHR42951">
    <property type="entry name" value="METALLO-BETA-LACTAMASE DOMAIN-CONTAINING"/>
    <property type="match status" value="1"/>
</dbReference>
<dbReference type="CDD" id="cd16282">
    <property type="entry name" value="metallo-hydrolase-like_MBL-fold"/>
    <property type="match status" value="1"/>
</dbReference>
<proteinExistence type="inferred from homology"/>
<dbReference type="SUPFAM" id="SSF56281">
    <property type="entry name" value="Metallo-hydrolase/oxidoreductase"/>
    <property type="match status" value="1"/>
</dbReference>
<reference evidence="4 5" key="1">
    <citation type="submission" date="2019-03" db="EMBL/GenBank/DDBJ databases">
        <title>Genomic Encyclopedia of Type Strains, Phase IV (KMG-IV): sequencing the most valuable type-strain genomes for metagenomic binning, comparative biology and taxonomic classification.</title>
        <authorList>
            <person name="Goeker M."/>
        </authorList>
    </citation>
    <scope>NUCLEOTIDE SEQUENCE [LARGE SCALE GENOMIC DNA]</scope>
    <source>
        <strain evidence="4 5">DSM 26377</strain>
    </source>
</reference>
<evidence type="ECO:0000313" key="4">
    <source>
        <dbReference type="EMBL" id="TDU26773.1"/>
    </source>
</evidence>
<sequence length="314" mass="33660">MRVWRPIVAACCGLGIAGAALAAATFDYGLKAKEIAEGVHLFEGRMEHFTRENGGNIVNTGYLETSAGAVVIDTGPSRRYGEQMRAAIEKQTGKGIAQVFVTHAHPDHFLGDQAFASDTLSALPATRAAIQTGGDDLAANLYRMVGGWMEGTEAVAPAHDAKPGPIVIGGRALRLLALAGHTGADLAVYDEKTRTLFAGDLVFFQRAPTTPNADIGQWLSALDQLEKIDFAVLVPGHGPVVKDKTAIAQTRAYLRWLRTALQGAARQGLDPTEAMQIQVPAEFAKLAVLQEEFQRSVVHLYPAMELETLKKAPH</sequence>
<dbReference type="Pfam" id="PF00753">
    <property type="entry name" value="Lactamase_B"/>
    <property type="match status" value="1"/>
</dbReference>
<feature type="signal peptide" evidence="2">
    <location>
        <begin position="1"/>
        <end position="22"/>
    </location>
</feature>
<evidence type="ECO:0000259" key="3">
    <source>
        <dbReference type="SMART" id="SM00849"/>
    </source>
</evidence>
<organism evidence="4 5">
    <name type="scientific">Panacagrimonas perspica</name>
    <dbReference type="NCBI Taxonomy" id="381431"/>
    <lineage>
        <taxon>Bacteria</taxon>
        <taxon>Pseudomonadati</taxon>
        <taxon>Pseudomonadota</taxon>
        <taxon>Gammaproteobacteria</taxon>
        <taxon>Nevskiales</taxon>
        <taxon>Nevskiaceae</taxon>
        <taxon>Panacagrimonas</taxon>
    </lineage>
</organism>
<keyword evidence="5" id="KW-1185">Reference proteome</keyword>
<dbReference type="NCBIfam" id="TIGR04558">
    <property type="entry name" value="SoxH_rel_PQQ_1"/>
    <property type="match status" value="1"/>
</dbReference>
<dbReference type="PANTHER" id="PTHR42951:SF4">
    <property type="entry name" value="ACYL-COENZYME A THIOESTERASE MBLAC2"/>
    <property type="match status" value="1"/>
</dbReference>
<evidence type="ECO:0000256" key="2">
    <source>
        <dbReference type="SAM" id="SignalP"/>
    </source>
</evidence>
<gene>
    <name evidence="4" type="ORF">DFR24_3804</name>
</gene>
<keyword evidence="2" id="KW-0732">Signal</keyword>
<feature type="domain" description="Metallo-beta-lactamase" evidence="3">
    <location>
        <begin position="57"/>
        <end position="237"/>
    </location>
</feature>
<name>A0A4S3K7D2_9GAMM</name>
<feature type="chain" id="PRO_5030100206" evidence="2">
    <location>
        <begin position="23"/>
        <end position="314"/>
    </location>
</feature>
<dbReference type="Gene3D" id="3.60.15.10">
    <property type="entry name" value="Ribonuclease Z/Hydroxyacylglutathione hydrolase-like"/>
    <property type="match status" value="1"/>
</dbReference>